<dbReference type="AlphaFoldDB" id="A0AAW1N427"/>
<sequence>MGPEGRKILHKIINMASIKGKIPRVWTVVAILPVDKKGNRRRCENFRPRVWTVVAILPVDKKGNRRRCENFRPISILSVALKIYETILERRTRQIVEPTFEDNQTTSMASDQTEVLWLILFA</sequence>
<dbReference type="Proteomes" id="UP001458880">
    <property type="component" value="Unassembled WGS sequence"/>
</dbReference>
<name>A0AAW1N427_POPJA</name>
<comment type="caution">
    <text evidence="1">The sequence shown here is derived from an EMBL/GenBank/DDBJ whole genome shotgun (WGS) entry which is preliminary data.</text>
</comment>
<gene>
    <name evidence="1" type="ORF">QE152_g3492</name>
</gene>
<keyword evidence="2" id="KW-1185">Reference proteome</keyword>
<evidence type="ECO:0000313" key="2">
    <source>
        <dbReference type="Proteomes" id="UP001458880"/>
    </source>
</evidence>
<organism evidence="1 2">
    <name type="scientific">Popillia japonica</name>
    <name type="common">Japanese beetle</name>
    <dbReference type="NCBI Taxonomy" id="7064"/>
    <lineage>
        <taxon>Eukaryota</taxon>
        <taxon>Metazoa</taxon>
        <taxon>Ecdysozoa</taxon>
        <taxon>Arthropoda</taxon>
        <taxon>Hexapoda</taxon>
        <taxon>Insecta</taxon>
        <taxon>Pterygota</taxon>
        <taxon>Neoptera</taxon>
        <taxon>Endopterygota</taxon>
        <taxon>Coleoptera</taxon>
        <taxon>Polyphaga</taxon>
        <taxon>Scarabaeiformia</taxon>
        <taxon>Scarabaeidae</taxon>
        <taxon>Rutelinae</taxon>
        <taxon>Popillia</taxon>
    </lineage>
</organism>
<reference evidence="1 2" key="1">
    <citation type="journal article" date="2024" name="BMC Genomics">
        <title>De novo assembly and annotation of Popillia japonica's genome with initial clues to its potential as an invasive pest.</title>
        <authorList>
            <person name="Cucini C."/>
            <person name="Boschi S."/>
            <person name="Funari R."/>
            <person name="Cardaioli E."/>
            <person name="Iannotti N."/>
            <person name="Marturano G."/>
            <person name="Paoli F."/>
            <person name="Bruttini M."/>
            <person name="Carapelli A."/>
            <person name="Frati F."/>
            <person name="Nardi F."/>
        </authorList>
    </citation>
    <scope>NUCLEOTIDE SEQUENCE [LARGE SCALE GENOMIC DNA]</scope>
    <source>
        <strain evidence="1">DMR45628</strain>
    </source>
</reference>
<proteinExistence type="predicted"/>
<protein>
    <submittedName>
        <fullName evidence="1">Uncharacterized protein</fullName>
    </submittedName>
</protein>
<accession>A0AAW1N427</accession>
<evidence type="ECO:0000313" key="1">
    <source>
        <dbReference type="EMBL" id="KAK9753361.1"/>
    </source>
</evidence>
<dbReference type="EMBL" id="JASPKY010000014">
    <property type="protein sequence ID" value="KAK9753361.1"/>
    <property type="molecule type" value="Genomic_DNA"/>
</dbReference>